<dbReference type="EMBL" id="CCDI010000003">
    <property type="protein sequence ID" value="CDQ24316.1"/>
    <property type="molecule type" value="Genomic_DNA"/>
</dbReference>
<reference evidence="2 3" key="2">
    <citation type="submission" date="2014-05" db="EMBL/GenBank/DDBJ databases">
        <title>Draft genome sequence of Halobacillus karajensis HK-03.</title>
        <authorList>
            <person name="Khelaifia S."/>
            <person name="Croce O."/>
            <person name="Lagier J.C."/>
            <person name="Raoult D."/>
        </authorList>
    </citation>
    <scope>NUCLEOTIDE SEQUENCE [LARGE SCALE GENOMIC DNA]</scope>
    <source>
        <strain evidence="2 3">HD-03</strain>
    </source>
</reference>
<evidence type="ECO:0000313" key="2">
    <source>
        <dbReference type="EMBL" id="CDQ24316.1"/>
    </source>
</evidence>
<dbReference type="AlphaFoldDB" id="A0A024P6N7"/>
<accession>A0A024P6N7</accession>
<feature type="transmembrane region" description="Helical" evidence="1">
    <location>
        <begin position="132"/>
        <end position="151"/>
    </location>
</feature>
<dbReference type="Proteomes" id="UP000028868">
    <property type="component" value="Unassembled WGS sequence"/>
</dbReference>
<comment type="caution">
    <text evidence="2">The sequence shown here is derived from an EMBL/GenBank/DDBJ whole genome shotgun (WGS) entry which is preliminary data.</text>
</comment>
<keyword evidence="1" id="KW-0812">Transmembrane</keyword>
<dbReference type="OrthoDB" id="2691442at2"/>
<protein>
    <submittedName>
        <fullName evidence="2">Uncharacterized protein</fullName>
    </submittedName>
</protein>
<feature type="transmembrane region" description="Helical" evidence="1">
    <location>
        <begin position="21"/>
        <end position="42"/>
    </location>
</feature>
<name>A0A024P6N7_9BACI</name>
<organism evidence="2 3">
    <name type="scientific">Halobacillus karajensis</name>
    <dbReference type="NCBI Taxonomy" id="195088"/>
    <lineage>
        <taxon>Bacteria</taxon>
        <taxon>Bacillati</taxon>
        <taxon>Bacillota</taxon>
        <taxon>Bacilli</taxon>
        <taxon>Bacillales</taxon>
        <taxon>Bacillaceae</taxon>
        <taxon>Halobacillus</taxon>
    </lineage>
</organism>
<reference evidence="3" key="1">
    <citation type="submission" date="2014-03" db="EMBL/GenBank/DDBJ databases">
        <authorList>
            <person name="Urmite Genomes U."/>
        </authorList>
    </citation>
    <scope>NUCLEOTIDE SEQUENCE [LARGE SCALE GENOMIC DNA]</scope>
    <source>
        <strain evidence="3">HD-03</strain>
    </source>
</reference>
<dbReference type="Pfam" id="PF11085">
    <property type="entry name" value="YqhR"/>
    <property type="match status" value="1"/>
</dbReference>
<feature type="transmembrane region" description="Helical" evidence="1">
    <location>
        <begin position="102"/>
        <end position="126"/>
    </location>
</feature>
<dbReference type="InterPro" id="IPR024563">
    <property type="entry name" value="YqhR"/>
</dbReference>
<keyword evidence="3" id="KW-1185">Reference proteome</keyword>
<keyword evidence="1" id="KW-1133">Transmembrane helix</keyword>
<keyword evidence="1" id="KW-0472">Membrane</keyword>
<feature type="transmembrane region" description="Helical" evidence="1">
    <location>
        <begin position="66"/>
        <end position="90"/>
    </location>
</feature>
<proteinExistence type="predicted"/>
<dbReference type="RefSeq" id="WP_035509784.1">
    <property type="nucleotide sequence ID" value="NZ_CCDH010000001.1"/>
</dbReference>
<sequence>MADKQKDQRQQEPQQSVLAKAMITGFTGGVLWSGLGAIAYYFNFTEVSSASFIFRSFWQTDWTGTWLAEILAVLIVGILSLGTALLYYLVLKKRNGIWPGVFFGLGLWAFVFLLLTPIFPAIPTFLELNSDTWVTTVCLFILYGVFIGYSISYEYREFNETLNSYSNEGRI</sequence>
<evidence type="ECO:0000256" key="1">
    <source>
        <dbReference type="SAM" id="Phobius"/>
    </source>
</evidence>
<evidence type="ECO:0000313" key="3">
    <source>
        <dbReference type="Proteomes" id="UP000028868"/>
    </source>
</evidence>
<gene>
    <name evidence="2" type="ORF">BN983_02589</name>
</gene>